<comment type="caution">
    <text evidence="1">The sequence shown here is derived from an EMBL/GenBank/DDBJ whole genome shotgun (WGS) entry which is preliminary data.</text>
</comment>
<dbReference type="EMBL" id="JAUIRO010000002">
    <property type="protein sequence ID" value="KAK0728790.1"/>
    <property type="molecule type" value="Genomic_DNA"/>
</dbReference>
<sequence length="158" mass="17938">MAHLSVVIARVKAVDSRRKEFKEHAKYRDSLVKRLAYKATSNKDKFAARAQKETGYLDAPLDNVSRKHQADLPVLRPFLISNRLVFEIMHHVFIPLVVSYAPRTTTFPDDIINAFGGVIGALTPILGSFRCGIPRNFSLHGMCWSYHGPFRRRPSFPS</sequence>
<keyword evidence="2" id="KW-1185">Reference proteome</keyword>
<dbReference type="Proteomes" id="UP001172101">
    <property type="component" value="Unassembled WGS sequence"/>
</dbReference>
<evidence type="ECO:0000313" key="1">
    <source>
        <dbReference type="EMBL" id="KAK0728790.1"/>
    </source>
</evidence>
<dbReference type="RefSeq" id="XP_060301645.1">
    <property type="nucleotide sequence ID" value="XM_060446504.1"/>
</dbReference>
<evidence type="ECO:0000313" key="2">
    <source>
        <dbReference type="Proteomes" id="UP001172101"/>
    </source>
</evidence>
<dbReference type="GeneID" id="85329774"/>
<proteinExistence type="predicted"/>
<gene>
    <name evidence="1" type="ORF">B0T26DRAFT_768680</name>
</gene>
<organism evidence="1 2">
    <name type="scientific">Lasiosphaeria miniovina</name>
    <dbReference type="NCBI Taxonomy" id="1954250"/>
    <lineage>
        <taxon>Eukaryota</taxon>
        <taxon>Fungi</taxon>
        <taxon>Dikarya</taxon>
        <taxon>Ascomycota</taxon>
        <taxon>Pezizomycotina</taxon>
        <taxon>Sordariomycetes</taxon>
        <taxon>Sordariomycetidae</taxon>
        <taxon>Sordariales</taxon>
        <taxon>Lasiosphaeriaceae</taxon>
        <taxon>Lasiosphaeria</taxon>
    </lineage>
</organism>
<accession>A0AA40B6W7</accession>
<name>A0AA40B6W7_9PEZI</name>
<protein>
    <submittedName>
        <fullName evidence="1">Uncharacterized protein</fullName>
    </submittedName>
</protein>
<reference evidence="1" key="1">
    <citation type="submission" date="2023-06" db="EMBL/GenBank/DDBJ databases">
        <title>Genome-scale phylogeny and comparative genomics of the fungal order Sordariales.</title>
        <authorList>
            <consortium name="Lawrence Berkeley National Laboratory"/>
            <person name="Hensen N."/>
            <person name="Bonometti L."/>
            <person name="Westerberg I."/>
            <person name="Brannstrom I.O."/>
            <person name="Guillou S."/>
            <person name="Cros-Aarteil S."/>
            <person name="Calhoun S."/>
            <person name="Haridas S."/>
            <person name="Kuo A."/>
            <person name="Mondo S."/>
            <person name="Pangilinan J."/>
            <person name="Riley R."/>
            <person name="LaButti K."/>
            <person name="Andreopoulos B."/>
            <person name="Lipzen A."/>
            <person name="Chen C."/>
            <person name="Yanf M."/>
            <person name="Daum C."/>
            <person name="Ng V."/>
            <person name="Clum A."/>
            <person name="Steindorff A."/>
            <person name="Ohm R."/>
            <person name="Martin F."/>
            <person name="Silar P."/>
            <person name="Natvig D."/>
            <person name="Lalanne C."/>
            <person name="Gautier V."/>
            <person name="Ament-velasquez S.L."/>
            <person name="Kruys A."/>
            <person name="Hutchinson M.I."/>
            <person name="Powell A.J."/>
            <person name="Barry K."/>
            <person name="Miller A.N."/>
            <person name="Grigoriev I.V."/>
            <person name="Debuchy R."/>
            <person name="Gladieux P."/>
            <person name="Thoren M.H."/>
            <person name="Johannesson H."/>
        </authorList>
    </citation>
    <scope>NUCLEOTIDE SEQUENCE</scope>
    <source>
        <strain evidence="1">SMH2392-1A</strain>
    </source>
</reference>
<dbReference type="AlphaFoldDB" id="A0AA40B6W7"/>